<dbReference type="Gene3D" id="3.40.50.1820">
    <property type="entry name" value="alpha/beta hydrolase"/>
    <property type="match status" value="1"/>
</dbReference>
<evidence type="ECO:0000313" key="2">
    <source>
        <dbReference type="EMBL" id="QUF02830.1"/>
    </source>
</evidence>
<dbReference type="PANTHER" id="PTHR43433:SF5">
    <property type="entry name" value="AB HYDROLASE-1 DOMAIN-CONTAINING PROTEIN"/>
    <property type="match status" value="1"/>
</dbReference>
<sequence length="317" mass="34123">MSVTPARYRQVRAVRGTLSGVREVVAEDGARLRTWRVDRGGPDVLLCAGLGIPEAAWPPFPAHLLGWHYRGTLGSSRPDDPARVRLADHVSDALRVLDAAGVERCPALGWSFGVTVAVELALRHPDRVSGLLLVAGPPGDVLGAVLGAHLLPLDRLGLDRVLPERARRELARGGVRALRRVGPLLGAVLGRVPVPEVDLWAARVLGPLLRTDWAWFAELALALAETPPQDLSTVTCPTTAVVGRYDGLAAPNSLLGPVARLPQARCRVLPTTHFLLPLAHRDELVAELALLLRRVDAVERAMVWAGRPLTPRSRPPA</sequence>
<dbReference type="SUPFAM" id="SSF53474">
    <property type="entry name" value="alpha/beta-Hydrolases"/>
    <property type="match status" value="1"/>
</dbReference>
<dbReference type="AlphaFoldDB" id="A0AA45L4R5"/>
<name>A0AA45L4R5_9PSEU</name>
<evidence type="ECO:0000313" key="3">
    <source>
        <dbReference type="Proteomes" id="UP000677152"/>
    </source>
</evidence>
<dbReference type="InterPro" id="IPR000073">
    <property type="entry name" value="AB_hydrolase_1"/>
</dbReference>
<dbReference type="Proteomes" id="UP000677152">
    <property type="component" value="Chromosome"/>
</dbReference>
<protein>
    <submittedName>
        <fullName evidence="2">Alpha/beta fold hydrolase</fullName>
    </submittedName>
</protein>
<dbReference type="InterPro" id="IPR050471">
    <property type="entry name" value="AB_hydrolase"/>
</dbReference>
<dbReference type="PANTHER" id="PTHR43433">
    <property type="entry name" value="HYDROLASE, ALPHA/BETA FOLD FAMILY PROTEIN"/>
    <property type="match status" value="1"/>
</dbReference>
<dbReference type="EMBL" id="CP073249">
    <property type="protein sequence ID" value="QUF02830.1"/>
    <property type="molecule type" value="Genomic_DNA"/>
</dbReference>
<dbReference type="Pfam" id="PF00561">
    <property type="entry name" value="Abhydrolase_1"/>
    <property type="match status" value="1"/>
</dbReference>
<feature type="domain" description="AB hydrolase-1" evidence="1">
    <location>
        <begin position="68"/>
        <end position="275"/>
    </location>
</feature>
<dbReference type="GO" id="GO:0016787">
    <property type="term" value="F:hydrolase activity"/>
    <property type="evidence" value="ECO:0007669"/>
    <property type="project" value="UniProtKB-KW"/>
</dbReference>
<dbReference type="InterPro" id="IPR029058">
    <property type="entry name" value="AB_hydrolase_fold"/>
</dbReference>
<proteinExistence type="predicted"/>
<keyword evidence="2" id="KW-0378">Hydrolase</keyword>
<gene>
    <name evidence="2" type="ORF">KCV87_25775</name>
</gene>
<accession>A0AA45L4R5</accession>
<organism evidence="2 3">
    <name type="scientific">Actinosynnema pretiosum subsp. pretiosum</name>
    <dbReference type="NCBI Taxonomy" id="103721"/>
    <lineage>
        <taxon>Bacteria</taxon>
        <taxon>Bacillati</taxon>
        <taxon>Actinomycetota</taxon>
        <taxon>Actinomycetes</taxon>
        <taxon>Pseudonocardiales</taxon>
        <taxon>Pseudonocardiaceae</taxon>
        <taxon>Actinosynnema</taxon>
    </lineage>
</organism>
<reference evidence="2" key="1">
    <citation type="submission" date="2021-04" db="EMBL/GenBank/DDBJ databases">
        <title>Genomic sequence of Actinosynnema pretiosum subsp. pretiosum ATCC 31280 (C-14919).</title>
        <authorList>
            <person name="Bai L."/>
            <person name="Wang X."/>
            <person name="Xiao Y."/>
        </authorList>
    </citation>
    <scope>NUCLEOTIDE SEQUENCE</scope>
    <source>
        <strain evidence="2">ATCC 31280</strain>
    </source>
</reference>
<evidence type="ECO:0000259" key="1">
    <source>
        <dbReference type="Pfam" id="PF00561"/>
    </source>
</evidence>